<dbReference type="InterPro" id="IPR011991">
    <property type="entry name" value="ArsR-like_HTH"/>
</dbReference>
<sequence length="164" mass="17744">MPTDSRPRGRNAFDRLASPLDAVNLRLLAELQGDPRLSMSELARRVSMSAPAVTERVARLEAAGVIAGYRMDIDPAALDMPITALVRIRPGPGQLSKVAEAAQQTAQVVECHRITGEDCFLLKVHAPSIGELERILDRFTLFGQTTTSIVVSTPVPPRPLPLPS</sequence>
<dbReference type="InterPro" id="IPR019888">
    <property type="entry name" value="Tscrpt_reg_AsnC-like"/>
</dbReference>
<keyword evidence="6" id="KW-1185">Reference proteome</keyword>
<dbReference type="PANTHER" id="PTHR30154">
    <property type="entry name" value="LEUCINE-RESPONSIVE REGULATORY PROTEIN"/>
    <property type="match status" value="1"/>
</dbReference>
<dbReference type="SMART" id="SM00344">
    <property type="entry name" value="HTH_ASNC"/>
    <property type="match status" value="1"/>
</dbReference>
<name>A0A8J3QZI1_9ACTN</name>
<evidence type="ECO:0000313" key="5">
    <source>
        <dbReference type="EMBL" id="GIH19456.1"/>
    </source>
</evidence>
<dbReference type="InterPro" id="IPR019887">
    <property type="entry name" value="Tscrpt_reg_AsnC/Lrp_C"/>
</dbReference>
<protein>
    <submittedName>
        <fullName evidence="5">AsnC family transcriptional regulator</fullName>
    </submittedName>
</protein>
<keyword evidence="2" id="KW-0238">DNA-binding</keyword>
<proteinExistence type="predicted"/>
<dbReference type="GO" id="GO:0043565">
    <property type="term" value="F:sequence-specific DNA binding"/>
    <property type="evidence" value="ECO:0007669"/>
    <property type="project" value="InterPro"/>
</dbReference>
<evidence type="ECO:0000259" key="4">
    <source>
        <dbReference type="PROSITE" id="PS50956"/>
    </source>
</evidence>
<dbReference type="Proteomes" id="UP000642748">
    <property type="component" value="Unassembled WGS sequence"/>
</dbReference>
<comment type="caution">
    <text evidence="5">The sequence shown here is derived from an EMBL/GenBank/DDBJ whole genome shotgun (WGS) entry which is preliminary data.</text>
</comment>
<dbReference type="InterPro" id="IPR036388">
    <property type="entry name" value="WH-like_DNA-bd_sf"/>
</dbReference>
<feature type="domain" description="HTH asnC-type" evidence="4">
    <location>
        <begin position="20"/>
        <end position="81"/>
    </location>
</feature>
<dbReference type="InterPro" id="IPR011008">
    <property type="entry name" value="Dimeric_a/b-barrel"/>
</dbReference>
<dbReference type="Pfam" id="PF13412">
    <property type="entry name" value="HTH_24"/>
    <property type="match status" value="1"/>
</dbReference>
<dbReference type="InterPro" id="IPR036390">
    <property type="entry name" value="WH_DNA-bd_sf"/>
</dbReference>
<dbReference type="GO" id="GO:0005829">
    <property type="term" value="C:cytosol"/>
    <property type="evidence" value="ECO:0007669"/>
    <property type="project" value="TreeGrafter"/>
</dbReference>
<dbReference type="CDD" id="cd00090">
    <property type="entry name" value="HTH_ARSR"/>
    <property type="match status" value="1"/>
</dbReference>
<dbReference type="PRINTS" id="PR00033">
    <property type="entry name" value="HTHASNC"/>
</dbReference>
<organism evidence="5 6">
    <name type="scientific">Rugosimonospora africana</name>
    <dbReference type="NCBI Taxonomy" id="556532"/>
    <lineage>
        <taxon>Bacteria</taxon>
        <taxon>Bacillati</taxon>
        <taxon>Actinomycetota</taxon>
        <taxon>Actinomycetes</taxon>
        <taxon>Micromonosporales</taxon>
        <taxon>Micromonosporaceae</taxon>
        <taxon>Rugosimonospora</taxon>
    </lineage>
</organism>
<gene>
    <name evidence="5" type="ORF">Raf01_76280</name>
</gene>
<dbReference type="PROSITE" id="PS50956">
    <property type="entry name" value="HTH_ASNC_2"/>
    <property type="match status" value="1"/>
</dbReference>
<dbReference type="Pfam" id="PF01037">
    <property type="entry name" value="AsnC_trans_reg"/>
    <property type="match status" value="1"/>
</dbReference>
<dbReference type="PANTHER" id="PTHR30154:SF53">
    <property type="entry name" value="HTH-TYPE TRANSCRIPTIONAL REGULATOR LRPC"/>
    <property type="match status" value="1"/>
</dbReference>
<dbReference type="SUPFAM" id="SSF46785">
    <property type="entry name" value="Winged helix' DNA-binding domain"/>
    <property type="match status" value="1"/>
</dbReference>
<dbReference type="FunFam" id="1.10.10.10:FF:000186">
    <property type="entry name" value="AsnC family transcriptional regulator"/>
    <property type="match status" value="1"/>
</dbReference>
<accession>A0A8J3QZI1</accession>
<dbReference type="EMBL" id="BONZ01000081">
    <property type="protein sequence ID" value="GIH19456.1"/>
    <property type="molecule type" value="Genomic_DNA"/>
</dbReference>
<keyword evidence="3" id="KW-0804">Transcription</keyword>
<dbReference type="GO" id="GO:0043200">
    <property type="term" value="P:response to amino acid"/>
    <property type="evidence" value="ECO:0007669"/>
    <property type="project" value="TreeGrafter"/>
</dbReference>
<keyword evidence="1" id="KW-0805">Transcription regulation</keyword>
<dbReference type="InterPro" id="IPR000485">
    <property type="entry name" value="AsnC-type_HTH_dom"/>
</dbReference>
<evidence type="ECO:0000256" key="3">
    <source>
        <dbReference type="ARBA" id="ARBA00023163"/>
    </source>
</evidence>
<dbReference type="Gene3D" id="1.10.10.10">
    <property type="entry name" value="Winged helix-like DNA-binding domain superfamily/Winged helix DNA-binding domain"/>
    <property type="match status" value="1"/>
</dbReference>
<dbReference type="SUPFAM" id="SSF54909">
    <property type="entry name" value="Dimeric alpha+beta barrel"/>
    <property type="match status" value="1"/>
</dbReference>
<evidence type="ECO:0000313" key="6">
    <source>
        <dbReference type="Proteomes" id="UP000642748"/>
    </source>
</evidence>
<evidence type="ECO:0000256" key="2">
    <source>
        <dbReference type="ARBA" id="ARBA00023125"/>
    </source>
</evidence>
<dbReference type="Gene3D" id="3.30.70.920">
    <property type="match status" value="1"/>
</dbReference>
<reference evidence="5" key="1">
    <citation type="submission" date="2021-01" db="EMBL/GenBank/DDBJ databases">
        <title>Whole genome shotgun sequence of Rugosimonospora africana NBRC 104875.</title>
        <authorList>
            <person name="Komaki H."/>
            <person name="Tamura T."/>
        </authorList>
    </citation>
    <scope>NUCLEOTIDE SEQUENCE</scope>
    <source>
        <strain evidence="5">NBRC 104875</strain>
    </source>
</reference>
<evidence type="ECO:0000256" key="1">
    <source>
        <dbReference type="ARBA" id="ARBA00023015"/>
    </source>
</evidence>
<dbReference type="AlphaFoldDB" id="A0A8J3QZI1"/>
<dbReference type="RefSeq" id="WP_373319702.1">
    <property type="nucleotide sequence ID" value="NZ_BONZ01000081.1"/>
</dbReference>